<protein>
    <recommendedName>
        <fullName evidence="5">DUF35 domain-containing protein</fullName>
    </recommendedName>
</protein>
<name>A0A318LVK7_9PSEU</name>
<dbReference type="PANTHER" id="PTHR34075:SF5">
    <property type="entry name" value="BLR3430 PROTEIN"/>
    <property type="match status" value="1"/>
</dbReference>
<dbReference type="EMBL" id="MASU01000005">
    <property type="protein sequence ID" value="PXY36487.1"/>
    <property type="molecule type" value="Genomic_DNA"/>
</dbReference>
<feature type="domain" description="ChsH2 rubredoxin-like zinc ribbon" evidence="2">
    <location>
        <begin position="26"/>
        <end position="56"/>
    </location>
</feature>
<organism evidence="3 4">
    <name type="scientific">Prauserella flavalba</name>
    <dbReference type="NCBI Taxonomy" id="1477506"/>
    <lineage>
        <taxon>Bacteria</taxon>
        <taxon>Bacillati</taxon>
        <taxon>Actinomycetota</taxon>
        <taxon>Actinomycetes</taxon>
        <taxon>Pseudonocardiales</taxon>
        <taxon>Pseudonocardiaceae</taxon>
        <taxon>Prauserella</taxon>
    </lineage>
</organism>
<feature type="domain" description="ChsH2 C-terminal OB-fold" evidence="1">
    <location>
        <begin position="59"/>
        <end position="120"/>
    </location>
</feature>
<dbReference type="InterPro" id="IPR052513">
    <property type="entry name" value="Thioester_dehydratase-like"/>
</dbReference>
<evidence type="ECO:0000259" key="2">
    <source>
        <dbReference type="Pfam" id="PF12172"/>
    </source>
</evidence>
<dbReference type="InterPro" id="IPR022002">
    <property type="entry name" value="ChsH2_Znr"/>
</dbReference>
<accession>A0A318LVK7</accession>
<evidence type="ECO:0008006" key="5">
    <source>
        <dbReference type="Google" id="ProtNLM"/>
    </source>
</evidence>
<dbReference type="Gene3D" id="6.10.30.10">
    <property type="match status" value="1"/>
</dbReference>
<keyword evidence="4" id="KW-1185">Reference proteome</keyword>
<dbReference type="AlphaFoldDB" id="A0A318LVK7"/>
<dbReference type="SUPFAM" id="SSF50249">
    <property type="entry name" value="Nucleic acid-binding proteins"/>
    <property type="match status" value="1"/>
</dbReference>
<evidence type="ECO:0000313" key="3">
    <source>
        <dbReference type="EMBL" id="PXY36487.1"/>
    </source>
</evidence>
<dbReference type="OrthoDB" id="4714412at2"/>
<dbReference type="Proteomes" id="UP000247892">
    <property type="component" value="Unassembled WGS sequence"/>
</dbReference>
<comment type="caution">
    <text evidence="3">The sequence shown here is derived from an EMBL/GenBank/DDBJ whole genome shotgun (WGS) entry which is preliminary data.</text>
</comment>
<sequence length="140" mass="15588">MWAPSEPIPRINTASGARGWRNRHGRYRLVGTVCGACEAVHFPARRICPSCRSADLAEKPLSRTGKVVCAAEDHSPLVGHGGRPVRPFAIIELDNGPSVLAELVDVRTVTPGQRVELVIRKWRRESNGLYEYGYKFRELP</sequence>
<dbReference type="InterPro" id="IPR012340">
    <property type="entry name" value="NA-bd_OB-fold"/>
</dbReference>
<evidence type="ECO:0000259" key="1">
    <source>
        <dbReference type="Pfam" id="PF01796"/>
    </source>
</evidence>
<gene>
    <name evidence="3" type="ORF">BA062_13930</name>
</gene>
<reference evidence="3 4" key="1">
    <citation type="submission" date="2016-07" db="EMBL/GenBank/DDBJ databases">
        <title>Draft genome sequence of Prauserella sp. YIM 121212, isolated from alkaline soil.</title>
        <authorList>
            <person name="Ruckert C."/>
            <person name="Albersmeier A."/>
            <person name="Jiang C.-L."/>
            <person name="Jiang Y."/>
            <person name="Kalinowski J."/>
            <person name="Schneider O."/>
            <person name="Winkler A."/>
            <person name="Zotchev S.B."/>
        </authorList>
    </citation>
    <scope>NUCLEOTIDE SEQUENCE [LARGE SCALE GENOMIC DNA]</scope>
    <source>
        <strain evidence="3 4">YIM 121212</strain>
    </source>
</reference>
<dbReference type="Pfam" id="PF01796">
    <property type="entry name" value="OB_ChsH2_C"/>
    <property type="match status" value="1"/>
</dbReference>
<dbReference type="PANTHER" id="PTHR34075">
    <property type="entry name" value="BLR3430 PROTEIN"/>
    <property type="match status" value="1"/>
</dbReference>
<proteinExistence type="predicted"/>
<dbReference type="RefSeq" id="WP_110336499.1">
    <property type="nucleotide sequence ID" value="NZ_JBHVKT010000001.1"/>
</dbReference>
<dbReference type="Pfam" id="PF12172">
    <property type="entry name" value="zf-ChsH2"/>
    <property type="match status" value="1"/>
</dbReference>
<dbReference type="InterPro" id="IPR002878">
    <property type="entry name" value="ChsH2_C"/>
</dbReference>
<evidence type="ECO:0000313" key="4">
    <source>
        <dbReference type="Proteomes" id="UP000247892"/>
    </source>
</evidence>